<comment type="catalytic activity">
    <reaction evidence="1">
        <text>ATP + protein L-histidine = ADP + protein N-phospho-L-histidine.</text>
        <dbReference type="EC" id="2.7.13.3"/>
    </reaction>
</comment>
<comment type="caution">
    <text evidence="12">The sequence shown here is derived from an EMBL/GenBank/DDBJ whole genome shotgun (WGS) entry which is preliminary data.</text>
</comment>
<evidence type="ECO:0000256" key="6">
    <source>
        <dbReference type="ARBA" id="ARBA00022777"/>
    </source>
</evidence>
<evidence type="ECO:0000313" key="13">
    <source>
        <dbReference type="Proteomes" id="UP001500618"/>
    </source>
</evidence>
<feature type="transmembrane region" description="Helical" evidence="9">
    <location>
        <begin position="134"/>
        <end position="167"/>
    </location>
</feature>
<feature type="transmembrane region" description="Helical" evidence="9">
    <location>
        <begin position="187"/>
        <end position="211"/>
    </location>
</feature>
<organism evidence="12 13">
    <name type="scientific">Fodinicola feengrottensis</name>
    <dbReference type="NCBI Taxonomy" id="435914"/>
    <lineage>
        <taxon>Bacteria</taxon>
        <taxon>Bacillati</taxon>
        <taxon>Actinomycetota</taxon>
        <taxon>Actinomycetes</taxon>
        <taxon>Mycobacteriales</taxon>
        <taxon>Fodinicola</taxon>
    </lineage>
</organism>
<dbReference type="GO" id="GO:0016301">
    <property type="term" value="F:kinase activity"/>
    <property type="evidence" value="ECO:0007669"/>
    <property type="project" value="UniProtKB-KW"/>
</dbReference>
<keyword evidence="8" id="KW-0902">Two-component regulatory system</keyword>
<evidence type="ECO:0000256" key="1">
    <source>
        <dbReference type="ARBA" id="ARBA00000085"/>
    </source>
</evidence>
<dbReference type="EC" id="2.7.13.3" evidence="2"/>
<dbReference type="PANTHER" id="PTHR24421">
    <property type="entry name" value="NITRATE/NITRITE SENSOR PROTEIN NARX-RELATED"/>
    <property type="match status" value="1"/>
</dbReference>
<dbReference type="Pfam" id="PF07730">
    <property type="entry name" value="HisKA_3"/>
    <property type="match status" value="1"/>
</dbReference>
<name>A0ABP4UT78_9ACTN</name>
<dbReference type="InterPro" id="IPR036890">
    <property type="entry name" value="HATPase_C_sf"/>
</dbReference>
<dbReference type="Gene3D" id="1.20.5.1930">
    <property type="match status" value="1"/>
</dbReference>
<keyword evidence="5" id="KW-0547">Nucleotide-binding</keyword>
<keyword evidence="4" id="KW-0808">Transferase</keyword>
<feature type="transmembrane region" description="Helical" evidence="9">
    <location>
        <begin position="69"/>
        <end position="94"/>
    </location>
</feature>
<dbReference type="InterPro" id="IPR011712">
    <property type="entry name" value="Sig_transdc_His_kin_sub3_dim/P"/>
</dbReference>
<evidence type="ECO:0000313" key="12">
    <source>
        <dbReference type="EMBL" id="GAA1708619.1"/>
    </source>
</evidence>
<reference evidence="13" key="1">
    <citation type="journal article" date="2019" name="Int. J. Syst. Evol. Microbiol.">
        <title>The Global Catalogue of Microorganisms (GCM) 10K type strain sequencing project: providing services to taxonomists for standard genome sequencing and annotation.</title>
        <authorList>
            <consortium name="The Broad Institute Genomics Platform"/>
            <consortium name="The Broad Institute Genome Sequencing Center for Infectious Disease"/>
            <person name="Wu L."/>
            <person name="Ma J."/>
        </authorList>
    </citation>
    <scope>NUCLEOTIDE SEQUENCE [LARGE SCALE GENOMIC DNA]</scope>
    <source>
        <strain evidence="13">JCM 14718</strain>
    </source>
</reference>
<accession>A0ABP4UT78</accession>
<feature type="domain" description="Putative sensor" evidence="11">
    <location>
        <begin position="43"/>
        <end position="220"/>
    </location>
</feature>
<keyword evidence="13" id="KW-1185">Reference proteome</keyword>
<dbReference type="PANTHER" id="PTHR24421:SF10">
    <property type="entry name" value="NITRATE_NITRITE SENSOR PROTEIN NARQ"/>
    <property type="match status" value="1"/>
</dbReference>
<dbReference type="EMBL" id="BAAANY010000032">
    <property type="protein sequence ID" value="GAA1708619.1"/>
    <property type="molecule type" value="Genomic_DNA"/>
</dbReference>
<dbReference type="Pfam" id="PF13796">
    <property type="entry name" value="Sensor"/>
    <property type="match status" value="1"/>
</dbReference>
<evidence type="ECO:0000256" key="3">
    <source>
        <dbReference type="ARBA" id="ARBA00022553"/>
    </source>
</evidence>
<evidence type="ECO:0000259" key="10">
    <source>
        <dbReference type="Pfam" id="PF07730"/>
    </source>
</evidence>
<keyword evidence="9" id="KW-0472">Membrane</keyword>
<feature type="transmembrane region" description="Helical" evidence="9">
    <location>
        <begin position="29"/>
        <end position="57"/>
    </location>
</feature>
<dbReference type="InterPro" id="IPR025828">
    <property type="entry name" value="Put_sensor_dom"/>
</dbReference>
<gene>
    <name evidence="12" type="ORF">GCM10009765_67710</name>
</gene>
<evidence type="ECO:0000256" key="9">
    <source>
        <dbReference type="SAM" id="Phobius"/>
    </source>
</evidence>
<evidence type="ECO:0000256" key="5">
    <source>
        <dbReference type="ARBA" id="ARBA00022741"/>
    </source>
</evidence>
<sequence length="441" mass="47083">MTGMRTQPTTVAQALLSKRFLLTSWPWRALAYLVTTPILVAFASVPLGFLAIPWLVAVHVSGQGNVPAIAIWFLIGAIMLAAGGPLVAAPLGWVERRRLALVDSRPLPKKAWRADPWQWLRNLYTDPATWRECAYAALFVTVIPLAYGSVWLLIGVEAILLFCPFLVGAGEGPIAFGLGQLTSAGQALPYALLGLILLPLVPYAWSVLAALHAIVARALLQGADTDQLRAELVEVSRSRARLVDAFEAERRRIERDLHDGAQQRLLGLTMQLGLAKLDTAPDSPAGKAVADAHDQAKELMQQLRELIRGIHPPVLTDRGLPAAVAELADRTAVPVSVDAALPGRLPAHLEGAAYFVISEALTNVVKHSGATRAEVFLRLNNNVVEIDIVDNGHGGADPRGGSGLTGLADRVAVADGKMYLSSPVGGPTLVRVEIPCLPAAQ</sequence>
<keyword evidence="3" id="KW-0597">Phosphoprotein</keyword>
<evidence type="ECO:0000256" key="8">
    <source>
        <dbReference type="ARBA" id="ARBA00023012"/>
    </source>
</evidence>
<dbReference type="Gene3D" id="3.30.565.10">
    <property type="entry name" value="Histidine kinase-like ATPase, C-terminal domain"/>
    <property type="match status" value="1"/>
</dbReference>
<keyword evidence="6 12" id="KW-0418">Kinase</keyword>
<keyword evidence="7" id="KW-0067">ATP-binding</keyword>
<dbReference type="InterPro" id="IPR050482">
    <property type="entry name" value="Sensor_HK_TwoCompSys"/>
</dbReference>
<evidence type="ECO:0000256" key="2">
    <source>
        <dbReference type="ARBA" id="ARBA00012438"/>
    </source>
</evidence>
<proteinExistence type="predicted"/>
<evidence type="ECO:0000259" key="11">
    <source>
        <dbReference type="Pfam" id="PF13796"/>
    </source>
</evidence>
<dbReference type="SUPFAM" id="SSF55874">
    <property type="entry name" value="ATPase domain of HSP90 chaperone/DNA topoisomerase II/histidine kinase"/>
    <property type="match status" value="1"/>
</dbReference>
<evidence type="ECO:0000256" key="7">
    <source>
        <dbReference type="ARBA" id="ARBA00022840"/>
    </source>
</evidence>
<dbReference type="CDD" id="cd16917">
    <property type="entry name" value="HATPase_UhpB-NarQ-NarX-like"/>
    <property type="match status" value="1"/>
</dbReference>
<dbReference type="Proteomes" id="UP001500618">
    <property type="component" value="Unassembled WGS sequence"/>
</dbReference>
<keyword evidence="9" id="KW-1133">Transmembrane helix</keyword>
<protein>
    <recommendedName>
        <fullName evidence="2">histidine kinase</fullName>
        <ecNumber evidence="2">2.7.13.3</ecNumber>
    </recommendedName>
</protein>
<evidence type="ECO:0000256" key="4">
    <source>
        <dbReference type="ARBA" id="ARBA00022679"/>
    </source>
</evidence>
<keyword evidence="9" id="KW-0812">Transmembrane</keyword>
<feature type="domain" description="Signal transduction histidine kinase subgroup 3 dimerisation and phosphoacceptor" evidence="10">
    <location>
        <begin position="249"/>
        <end position="315"/>
    </location>
</feature>